<dbReference type="Proteomes" id="UP001381693">
    <property type="component" value="Unassembled WGS sequence"/>
</dbReference>
<name>A0AAN8X0T8_HALRR</name>
<sequence>MLIFSFNEASWPFQWATSAFTNLPERECAEGLIRMPSQTNMTRLILSLAHLSLLKKSSNSSLGVYENRFRDKLSLSCDLMRVLSTSYL</sequence>
<feature type="non-terminal residue" evidence="1">
    <location>
        <position position="88"/>
    </location>
</feature>
<protein>
    <submittedName>
        <fullName evidence="1">Uncharacterized protein</fullName>
    </submittedName>
</protein>
<dbReference type="AlphaFoldDB" id="A0AAN8X0T8"/>
<comment type="caution">
    <text evidence="1">The sequence shown here is derived from an EMBL/GenBank/DDBJ whole genome shotgun (WGS) entry which is preliminary data.</text>
</comment>
<reference evidence="1 2" key="1">
    <citation type="submission" date="2023-11" db="EMBL/GenBank/DDBJ databases">
        <title>Halocaridina rubra genome assembly.</title>
        <authorList>
            <person name="Smith C."/>
        </authorList>
    </citation>
    <scope>NUCLEOTIDE SEQUENCE [LARGE SCALE GENOMIC DNA]</scope>
    <source>
        <strain evidence="1">EP-1</strain>
        <tissue evidence="1">Whole</tissue>
    </source>
</reference>
<evidence type="ECO:0000313" key="2">
    <source>
        <dbReference type="Proteomes" id="UP001381693"/>
    </source>
</evidence>
<keyword evidence="2" id="KW-1185">Reference proteome</keyword>
<accession>A0AAN8X0T8</accession>
<proteinExistence type="predicted"/>
<evidence type="ECO:0000313" key="1">
    <source>
        <dbReference type="EMBL" id="KAK7072108.1"/>
    </source>
</evidence>
<dbReference type="EMBL" id="JAXCGZ010013680">
    <property type="protein sequence ID" value="KAK7072108.1"/>
    <property type="molecule type" value="Genomic_DNA"/>
</dbReference>
<gene>
    <name evidence="1" type="ORF">SK128_012620</name>
</gene>
<organism evidence="1 2">
    <name type="scientific">Halocaridina rubra</name>
    <name type="common">Hawaiian red shrimp</name>
    <dbReference type="NCBI Taxonomy" id="373956"/>
    <lineage>
        <taxon>Eukaryota</taxon>
        <taxon>Metazoa</taxon>
        <taxon>Ecdysozoa</taxon>
        <taxon>Arthropoda</taxon>
        <taxon>Crustacea</taxon>
        <taxon>Multicrustacea</taxon>
        <taxon>Malacostraca</taxon>
        <taxon>Eumalacostraca</taxon>
        <taxon>Eucarida</taxon>
        <taxon>Decapoda</taxon>
        <taxon>Pleocyemata</taxon>
        <taxon>Caridea</taxon>
        <taxon>Atyoidea</taxon>
        <taxon>Atyidae</taxon>
        <taxon>Halocaridina</taxon>
    </lineage>
</organism>